<evidence type="ECO:0000259" key="12">
    <source>
        <dbReference type="Pfam" id="PF00534"/>
    </source>
</evidence>
<dbReference type="GO" id="GO:0005829">
    <property type="term" value="C:cytosol"/>
    <property type="evidence" value="ECO:0007669"/>
    <property type="project" value="TreeGrafter"/>
</dbReference>
<dbReference type="Pfam" id="PF08323">
    <property type="entry name" value="Glyco_transf_5"/>
    <property type="match status" value="1"/>
</dbReference>
<protein>
    <recommendedName>
        <fullName evidence="6 11">Glycogen synthase</fullName>
        <ecNumber evidence="5 11">2.4.1.21</ecNumber>
    </recommendedName>
    <alternativeName>
        <fullName evidence="10 11">Starch [bacterial glycogen] synthase</fullName>
    </alternativeName>
</protein>
<dbReference type="Pfam" id="PF00534">
    <property type="entry name" value="Glycos_transf_1"/>
    <property type="match status" value="1"/>
</dbReference>
<evidence type="ECO:0000256" key="10">
    <source>
        <dbReference type="ARBA" id="ARBA00031722"/>
    </source>
</evidence>
<dbReference type="InterPro" id="IPR011835">
    <property type="entry name" value="GS/SS"/>
</dbReference>
<keyword evidence="9 11" id="KW-0320">Glycogen biosynthesis</keyword>
<name>A0A2U8FKM8_9PAST</name>
<dbReference type="KEGG" id="apor:DDU33_08330"/>
<dbReference type="SUPFAM" id="SSF53756">
    <property type="entry name" value="UDP-Glycosyltransferase/glycogen phosphorylase"/>
    <property type="match status" value="1"/>
</dbReference>
<dbReference type="RefSeq" id="WP_108924678.1">
    <property type="nucleotide sequence ID" value="NZ_CP029206.1"/>
</dbReference>
<dbReference type="Gene3D" id="3.40.50.2000">
    <property type="entry name" value="Glycogen Phosphorylase B"/>
    <property type="match status" value="2"/>
</dbReference>
<evidence type="ECO:0000256" key="2">
    <source>
        <dbReference type="ARBA" id="ARBA00002764"/>
    </source>
</evidence>
<sequence length="480" mass="53837">MRVLHVCSEIYPLLKTGGLADVMGALPFAQKEIGVDARIVVPGFPAIFAGIGETAVVTEFHNFAGHITLRYGEYKGIGVYIIDAPHLYAREGNPYHDPWYNDYIDNYKRFALLGWVGAELATGLDFWWKAEVVHAHDWHAGLASAYLYQKGRPAKSVFTIHNLAYQGKFSYHHLFEIGLPLEMFHVHGLELYGEMSYLKAGLYYSDVSTAVSPTYAREITTPEFGYGLQGLLSVLRDQGRLVGILNGVDENIWSPSKDSYIEDHYKLKSMVGKRKNKEKLQAYFNLPQNPDTLVFVMVTRLTEQKGVDLLIDSAESIVQQGGQLIILGSGSPHMEYHLNQLAQHYPEHIGVKIGYDEALSHLLIAGGDVILVPSRFEPCGLTQLYGLKYGTLPLVRATGGLADTVVDSTLENIKSRTATGFVFHDATKDDLCKAISNAFALWQKQRSWFSVRTIAMEQDFSWQISALQYQKLYERLLGHH</sequence>
<comment type="similarity">
    <text evidence="4 11">Belongs to the glycosyltransferase 1 family. Bacterial/plant glycogen synthase subfamily.</text>
</comment>
<proteinExistence type="inferred from homology"/>
<dbReference type="EMBL" id="CP029206">
    <property type="protein sequence ID" value="AWI51483.1"/>
    <property type="molecule type" value="Genomic_DNA"/>
</dbReference>
<dbReference type="InterPro" id="IPR001296">
    <property type="entry name" value="Glyco_trans_1"/>
</dbReference>
<dbReference type="HAMAP" id="MF_00484">
    <property type="entry name" value="Glycogen_synth"/>
    <property type="match status" value="1"/>
</dbReference>
<dbReference type="FunFam" id="3.40.50.2000:FF:000011">
    <property type="entry name" value="Glycogen synthase"/>
    <property type="match status" value="1"/>
</dbReference>
<comment type="catalytic activity">
    <reaction evidence="1 11">
        <text>[(1-&gt;4)-alpha-D-glucosyl](n) + ADP-alpha-D-glucose = [(1-&gt;4)-alpha-D-glucosyl](n+1) + ADP + H(+)</text>
        <dbReference type="Rhea" id="RHEA:18189"/>
        <dbReference type="Rhea" id="RHEA-COMP:9584"/>
        <dbReference type="Rhea" id="RHEA-COMP:9587"/>
        <dbReference type="ChEBI" id="CHEBI:15378"/>
        <dbReference type="ChEBI" id="CHEBI:15444"/>
        <dbReference type="ChEBI" id="CHEBI:57498"/>
        <dbReference type="ChEBI" id="CHEBI:456216"/>
        <dbReference type="EC" id="2.4.1.21"/>
    </reaction>
</comment>
<evidence type="ECO:0000313" key="14">
    <source>
        <dbReference type="EMBL" id="AWI51483.1"/>
    </source>
</evidence>
<evidence type="ECO:0000256" key="5">
    <source>
        <dbReference type="ARBA" id="ARBA00012588"/>
    </source>
</evidence>
<dbReference type="NCBIfam" id="TIGR02095">
    <property type="entry name" value="glgA"/>
    <property type="match status" value="1"/>
</dbReference>
<evidence type="ECO:0000256" key="11">
    <source>
        <dbReference type="HAMAP-Rule" id="MF_00484"/>
    </source>
</evidence>
<evidence type="ECO:0000256" key="8">
    <source>
        <dbReference type="ARBA" id="ARBA00022679"/>
    </source>
</evidence>
<dbReference type="InterPro" id="IPR013534">
    <property type="entry name" value="Starch_synth_cat_dom"/>
</dbReference>
<dbReference type="AlphaFoldDB" id="A0A2U8FKM8"/>
<keyword evidence="15" id="KW-1185">Reference proteome</keyword>
<evidence type="ECO:0000256" key="6">
    <source>
        <dbReference type="ARBA" id="ARBA00019935"/>
    </source>
</evidence>
<evidence type="ECO:0000256" key="9">
    <source>
        <dbReference type="ARBA" id="ARBA00023056"/>
    </source>
</evidence>
<dbReference type="EC" id="2.4.1.21" evidence="5 11"/>
<dbReference type="UniPathway" id="UPA00164"/>
<dbReference type="GO" id="GO:0005978">
    <property type="term" value="P:glycogen biosynthetic process"/>
    <property type="evidence" value="ECO:0007669"/>
    <property type="project" value="UniProtKB-UniRule"/>
</dbReference>
<dbReference type="NCBIfam" id="NF001899">
    <property type="entry name" value="PRK00654.1-2"/>
    <property type="match status" value="1"/>
</dbReference>
<reference evidence="15" key="1">
    <citation type="submission" date="2018-05" db="EMBL/GenBank/DDBJ databases">
        <title>Complete genome sequence of Actinobacillus porcitonsillarum reference strain 9953L55 (CCUG 46996).</title>
        <authorList>
            <person name="Dona V."/>
            <person name="Perreten V."/>
        </authorList>
    </citation>
    <scope>NUCLEOTIDE SEQUENCE [LARGE SCALE GENOMIC DNA]</scope>
    <source>
        <strain evidence="15">9953L55</strain>
    </source>
</reference>
<dbReference type="GO" id="GO:0004373">
    <property type="term" value="F:alpha-1,4-glucan glucosyltransferase (UDP-glucose donor) activity"/>
    <property type="evidence" value="ECO:0007669"/>
    <property type="project" value="InterPro"/>
</dbReference>
<dbReference type="PANTHER" id="PTHR45825:SF11">
    <property type="entry name" value="ALPHA AMYLASE DOMAIN-CONTAINING PROTEIN"/>
    <property type="match status" value="1"/>
</dbReference>
<comment type="pathway">
    <text evidence="3 11">Glycan biosynthesis; glycogen biosynthesis.</text>
</comment>
<evidence type="ECO:0000256" key="4">
    <source>
        <dbReference type="ARBA" id="ARBA00010281"/>
    </source>
</evidence>
<evidence type="ECO:0000259" key="13">
    <source>
        <dbReference type="Pfam" id="PF08323"/>
    </source>
</evidence>
<evidence type="ECO:0000256" key="7">
    <source>
        <dbReference type="ARBA" id="ARBA00022676"/>
    </source>
</evidence>
<dbReference type="Proteomes" id="UP000244920">
    <property type="component" value="Chromosome"/>
</dbReference>
<keyword evidence="8 11" id="KW-0808">Transferase</keyword>
<evidence type="ECO:0000256" key="1">
    <source>
        <dbReference type="ARBA" id="ARBA00001478"/>
    </source>
</evidence>
<feature type="binding site" evidence="11">
    <location>
        <position position="15"/>
    </location>
    <ligand>
        <name>ADP-alpha-D-glucose</name>
        <dbReference type="ChEBI" id="CHEBI:57498"/>
    </ligand>
</feature>
<feature type="domain" description="Starch synthase catalytic" evidence="13">
    <location>
        <begin position="2"/>
        <end position="233"/>
    </location>
</feature>
<dbReference type="GO" id="GO:0009011">
    <property type="term" value="F:alpha-1,4-glucan glucosyltransferase (ADP-glucose donor) activity"/>
    <property type="evidence" value="ECO:0007669"/>
    <property type="project" value="UniProtKB-UniRule"/>
</dbReference>
<evidence type="ECO:0000256" key="3">
    <source>
        <dbReference type="ARBA" id="ARBA00004964"/>
    </source>
</evidence>
<feature type="domain" description="Glycosyl transferase family 1" evidence="12">
    <location>
        <begin position="286"/>
        <end position="446"/>
    </location>
</feature>
<dbReference type="CDD" id="cd03791">
    <property type="entry name" value="GT5_Glycogen_synthase_DULL1-like"/>
    <property type="match status" value="1"/>
</dbReference>
<evidence type="ECO:0000313" key="15">
    <source>
        <dbReference type="Proteomes" id="UP000244920"/>
    </source>
</evidence>
<keyword evidence="7 11" id="KW-0328">Glycosyltransferase</keyword>
<dbReference type="PANTHER" id="PTHR45825">
    <property type="entry name" value="GRANULE-BOUND STARCH SYNTHASE 1, CHLOROPLASTIC/AMYLOPLASTIC"/>
    <property type="match status" value="1"/>
</dbReference>
<comment type="function">
    <text evidence="2 11">Synthesizes alpha-1,4-glucan chains using ADP-glucose.</text>
</comment>
<gene>
    <name evidence="11" type="primary">glgA</name>
    <name evidence="14" type="ORF">DDU33_08330</name>
</gene>
<accession>A0A2U8FKM8</accession>
<organism evidence="14 15">
    <name type="scientific">Actinobacillus porcitonsillarum</name>
    <dbReference type="NCBI Taxonomy" id="189834"/>
    <lineage>
        <taxon>Bacteria</taxon>
        <taxon>Pseudomonadati</taxon>
        <taxon>Pseudomonadota</taxon>
        <taxon>Gammaproteobacteria</taxon>
        <taxon>Pasteurellales</taxon>
        <taxon>Pasteurellaceae</taxon>
        <taxon>Actinobacillus</taxon>
    </lineage>
</organism>